<dbReference type="AlphaFoldDB" id="A0A744J3R2"/>
<comment type="caution">
    <text evidence="2">The sequence shown here is derived from an EMBL/GenBank/DDBJ whole genome shotgun (WGS) entry which is preliminary data.</text>
</comment>
<reference evidence="2" key="1">
    <citation type="journal article" date="2018" name="Genome Biol.">
        <title>SKESA: strategic k-mer extension for scrupulous assemblies.</title>
        <authorList>
            <person name="Souvorov A."/>
            <person name="Agarwala R."/>
            <person name="Lipman D.J."/>
        </authorList>
    </citation>
    <scope>NUCLEOTIDE SEQUENCE</scope>
    <source>
        <strain evidence="2">MA.04ba 6789-3</strain>
    </source>
</reference>
<evidence type="ECO:0000313" key="2">
    <source>
        <dbReference type="EMBL" id="HAF2530148.1"/>
    </source>
</evidence>
<proteinExistence type="predicted"/>
<accession>A0A744J3R2</accession>
<sequence>MTIEHNTRYRHPPQPVQRDPDGSQVKPATNHPKNRPERAGFILTACMVMQPGESPRISPKITRASPVFGVLPPLPGRFISWLTACRTGGSLLMLSFP</sequence>
<protein>
    <submittedName>
        <fullName evidence="2">Uncharacterized protein</fullName>
    </submittedName>
</protein>
<dbReference type="EMBL" id="DAAUQW010000036">
    <property type="protein sequence ID" value="HAF2530148.1"/>
    <property type="molecule type" value="Genomic_DNA"/>
</dbReference>
<gene>
    <name evidence="2" type="ORF">G9E92_005287</name>
</gene>
<feature type="region of interest" description="Disordered" evidence="1">
    <location>
        <begin position="1"/>
        <end position="37"/>
    </location>
</feature>
<name>A0A744J3R2_SALER</name>
<evidence type="ECO:0000256" key="1">
    <source>
        <dbReference type="SAM" id="MobiDB-lite"/>
    </source>
</evidence>
<organism evidence="2">
    <name type="scientific">Salmonella enterica</name>
    <name type="common">Salmonella choleraesuis</name>
    <dbReference type="NCBI Taxonomy" id="28901"/>
    <lineage>
        <taxon>Bacteria</taxon>
        <taxon>Pseudomonadati</taxon>
        <taxon>Pseudomonadota</taxon>
        <taxon>Gammaproteobacteria</taxon>
        <taxon>Enterobacterales</taxon>
        <taxon>Enterobacteriaceae</taxon>
        <taxon>Salmonella</taxon>
    </lineage>
</organism>
<reference evidence="2" key="2">
    <citation type="submission" date="2020-02" db="EMBL/GenBank/DDBJ databases">
        <authorList>
            <consortium name="NCBI Pathogen Detection Project"/>
        </authorList>
    </citation>
    <scope>NUCLEOTIDE SEQUENCE</scope>
    <source>
        <strain evidence="2">MA.04ba 6789-3</strain>
    </source>
</reference>